<proteinExistence type="predicted"/>
<accession>A0A076GDM2</accession>
<dbReference type="Proteomes" id="UP000028664">
    <property type="component" value="Segment"/>
</dbReference>
<dbReference type="EMBL" id="KM051843">
    <property type="protein sequence ID" value="AII28120.1"/>
    <property type="molecule type" value="Genomic_DNA"/>
</dbReference>
<sequence length="49" mass="6187">MMNLEYMRKQAVAEYREDLLRRKERREAWGNIKRTHIQKIKREMINKPK</sequence>
<reference evidence="1 2" key="1">
    <citation type="submission" date="2014-06" db="EMBL/GenBank/DDBJ databases">
        <title>Bioinformatic genomic analysis of Bacillus phage Bobb.</title>
        <authorList>
            <person name="Lewis H.M.N."/>
            <person name="Temple L."/>
            <person name="Barth R.N."/>
            <person name="Bowles K.M."/>
            <person name="Churchin D.I."/>
            <person name="Scott-Croshaw C."/>
            <person name="Glasgow G.H."/>
            <person name="Gloe M.W."/>
            <person name="McGough T.M."/>
            <person name="Nutbrown S.A."/>
            <person name="Romulus S.R."/>
            <person name="Sanders K.A.M."/>
            <person name="Diachok C.R."/>
            <person name="Serigano J.P."/>
            <person name="Shin D."/>
            <person name="Suresh M.H."/>
            <person name="Conner A.R.N."/>
            <person name="Korba R.M."/>
            <person name="Livermore R.J."/>
            <person name="Rohlf M.B."/>
            <person name="Utterback S.D."/>
            <person name="Wilson V.E."/>
        </authorList>
    </citation>
    <scope>NUCLEOTIDE SEQUENCE [LARGE SCALE GENOMIC DNA]</scope>
</reference>
<evidence type="ECO:0000313" key="1">
    <source>
        <dbReference type="EMBL" id="AII28120.1"/>
    </source>
</evidence>
<protein>
    <submittedName>
        <fullName evidence="1">Uncharacterized protein</fullName>
    </submittedName>
</protein>
<dbReference type="RefSeq" id="YP_009056488.1">
    <property type="nucleotide sequence ID" value="NC_024792.1"/>
</dbReference>
<name>A0A076GDM2_9CAUD</name>
<dbReference type="GeneID" id="20283506"/>
<keyword evidence="2" id="KW-1185">Reference proteome</keyword>
<dbReference type="KEGG" id="vg:20283506"/>
<organism evidence="1 2">
    <name type="scientific">Bacillus phage Bobb</name>
    <dbReference type="NCBI Taxonomy" id="1527469"/>
    <lineage>
        <taxon>Viruses</taxon>
        <taxon>Duplodnaviria</taxon>
        <taxon>Heunggongvirae</taxon>
        <taxon>Uroviricota</taxon>
        <taxon>Caudoviricetes</taxon>
        <taxon>Herelleviridae</taxon>
        <taxon>Bastillevirinae</taxon>
        <taxon>Agatevirus</taxon>
        <taxon>Agatevirus bobb</taxon>
    </lineage>
</organism>
<evidence type="ECO:0000313" key="2">
    <source>
        <dbReference type="Proteomes" id="UP000028664"/>
    </source>
</evidence>